<feature type="region of interest" description="Disordered" evidence="1">
    <location>
        <begin position="135"/>
        <end position="176"/>
    </location>
</feature>
<dbReference type="Pfam" id="PF12048">
    <property type="entry name" value="DUF3530"/>
    <property type="match status" value="1"/>
</dbReference>
<dbReference type="EMBL" id="FOSC01000002">
    <property type="protein sequence ID" value="SFJ37109.1"/>
    <property type="molecule type" value="Genomic_DNA"/>
</dbReference>
<dbReference type="OrthoDB" id="6367133at2"/>
<feature type="region of interest" description="Disordered" evidence="1">
    <location>
        <begin position="31"/>
        <end position="53"/>
    </location>
</feature>
<name>A0A1I3QUD9_9GAMM</name>
<feature type="compositionally biased region" description="Basic and acidic residues" evidence="1">
    <location>
        <begin position="41"/>
        <end position="53"/>
    </location>
</feature>
<dbReference type="InterPro" id="IPR022529">
    <property type="entry name" value="DUF3530"/>
</dbReference>
<proteinExistence type="predicted"/>
<evidence type="ECO:0008006" key="5">
    <source>
        <dbReference type="Google" id="ProtNLM"/>
    </source>
</evidence>
<feature type="chain" id="PRO_5011572492" description="DUF3530 family protein" evidence="2">
    <location>
        <begin position="27"/>
        <end position="325"/>
    </location>
</feature>
<dbReference type="RefSeq" id="WP_091701293.1">
    <property type="nucleotide sequence ID" value="NZ_BMYN01000002.1"/>
</dbReference>
<keyword evidence="2" id="KW-0732">Signal</keyword>
<feature type="compositionally biased region" description="Basic and acidic residues" evidence="1">
    <location>
        <begin position="137"/>
        <end position="155"/>
    </location>
</feature>
<sequence length="325" mass="35628">MALIGKRKSSWLVFGLLWIWSCGALAQEQGAEQAPADEQANEEKQASAQTKDRPVLHSGLGEWGLARQYPEQAVWLDLEDDSRALALFSPELETPARAAVIVLADEGQTADQGVTGALRRTLPEAGMATMTLGLRAPPEDLRRSRLARDVPRPGNEEDSETGNAETGNPANRDGSSVMIDVASDEELEKIFDNYARNVRSLLDAAFSELEERGYQTFLVVSVGWSADYVAEWAAGRDQLEGAVWLAPAFSPARLEAMAELLAAERNWWLLDLHGSGADTGRQGRERGARFKREGVSNYRRQALPLASPPRREDAAGVVSRLRGQF</sequence>
<gene>
    <name evidence="3" type="ORF">SAMN05216429_102125</name>
</gene>
<protein>
    <recommendedName>
        <fullName evidence="5">DUF3530 family protein</fullName>
    </recommendedName>
</protein>
<evidence type="ECO:0000313" key="4">
    <source>
        <dbReference type="Proteomes" id="UP000199445"/>
    </source>
</evidence>
<keyword evidence="4" id="KW-1185">Reference proteome</keyword>
<organism evidence="3 4">
    <name type="scientific">Marinobacter persicus</name>
    <dbReference type="NCBI Taxonomy" id="930118"/>
    <lineage>
        <taxon>Bacteria</taxon>
        <taxon>Pseudomonadati</taxon>
        <taxon>Pseudomonadota</taxon>
        <taxon>Gammaproteobacteria</taxon>
        <taxon>Pseudomonadales</taxon>
        <taxon>Marinobacteraceae</taxon>
        <taxon>Marinobacter</taxon>
    </lineage>
</organism>
<evidence type="ECO:0000256" key="1">
    <source>
        <dbReference type="SAM" id="MobiDB-lite"/>
    </source>
</evidence>
<dbReference type="Proteomes" id="UP000199445">
    <property type="component" value="Unassembled WGS sequence"/>
</dbReference>
<feature type="signal peptide" evidence="2">
    <location>
        <begin position="1"/>
        <end position="26"/>
    </location>
</feature>
<evidence type="ECO:0000313" key="3">
    <source>
        <dbReference type="EMBL" id="SFJ37109.1"/>
    </source>
</evidence>
<dbReference type="AlphaFoldDB" id="A0A1I3QUD9"/>
<reference evidence="3 4" key="1">
    <citation type="submission" date="2016-10" db="EMBL/GenBank/DDBJ databases">
        <authorList>
            <person name="de Groot N.N."/>
        </authorList>
    </citation>
    <scope>NUCLEOTIDE SEQUENCE [LARGE SCALE GENOMIC DNA]</scope>
    <source>
        <strain evidence="3 4">IBRC-M 10445</strain>
    </source>
</reference>
<accession>A0A1I3QUD9</accession>
<evidence type="ECO:0000256" key="2">
    <source>
        <dbReference type="SAM" id="SignalP"/>
    </source>
</evidence>